<dbReference type="AlphaFoldDB" id="A0A9W8G6I2"/>
<dbReference type="OrthoDB" id="5548684at2759"/>
<organism evidence="2 3">
    <name type="scientific">Coemansia spiralis</name>
    <dbReference type="NCBI Taxonomy" id="417178"/>
    <lineage>
        <taxon>Eukaryota</taxon>
        <taxon>Fungi</taxon>
        <taxon>Fungi incertae sedis</taxon>
        <taxon>Zoopagomycota</taxon>
        <taxon>Kickxellomycotina</taxon>
        <taxon>Kickxellomycetes</taxon>
        <taxon>Kickxellales</taxon>
        <taxon>Kickxellaceae</taxon>
        <taxon>Coemansia</taxon>
    </lineage>
</organism>
<protein>
    <submittedName>
        <fullName evidence="2">Uncharacterized protein</fullName>
    </submittedName>
</protein>
<reference evidence="2" key="1">
    <citation type="submission" date="2022-07" db="EMBL/GenBank/DDBJ databases">
        <title>Phylogenomic reconstructions and comparative analyses of Kickxellomycotina fungi.</title>
        <authorList>
            <person name="Reynolds N.K."/>
            <person name="Stajich J.E."/>
            <person name="Barry K."/>
            <person name="Grigoriev I.V."/>
            <person name="Crous P."/>
            <person name="Smith M.E."/>
        </authorList>
    </citation>
    <scope>NUCLEOTIDE SEQUENCE</scope>
    <source>
        <strain evidence="2">NRRL 3115</strain>
    </source>
</reference>
<feature type="signal peptide" evidence="1">
    <location>
        <begin position="1"/>
        <end position="20"/>
    </location>
</feature>
<name>A0A9W8G6I2_9FUNG</name>
<comment type="caution">
    <text evidence="2">The sequence shown here is derived from an EMBL/GenBank/DDBJ whole genome shotgun (WGS) entry which is preliminary data.</text>
</comment>
<gene>
    <name evidence="2" type="ORF">GGI25_001227</name>
</gene>
<keyword evidence="1" id="KW-0732">Signal</keyword>
<dbReference type="Proteomes" id="UP001151518">
    <property type="component" value="Unassembled WGS sequence"/>
</dbReference>
<proteinExistence type="predicted"/>
<accession>A0A9W8G6I2</accession>
<feature type="chain" id="PRO_5040846284" evidence="1">
    <location>
        <begin position="21"/>
        <end position="81"/>
    </location>
</feature>
<sequence length="81" mass="8516">MKIVAFIVSFALIAGSAVHALPTGEPPYSSPESPYSSVSPYEKCVQEHGGANFPYPGPGECHEIGSCTCNPDGSIALYHFV</sequence>
<evidence type="ECO:0000313" key="2">
    <source>
        <dbReference type="EMBL" id="KAJ2679776.1"/>
    </source>
</evidence>
<evidence type="ECO:0000313" key="3">
    <source>
        <dbReference type="Proteomes" id="UP001151518"/>
    </source>
</evidence>
<dbReference type="EMBL" id="JANBTW010000009">
    <property type="protein sequence ID" value="KAJ2679776.1"/>
    <property type="molecule type" value="Genomic_DNA"/>
</dbReference>
<evidence type="ECO:0000256" key="1">
    <source>
        <dbReference type="SAM" id="SignalP"/>
    </source>
</evidence>